<dbReference type="EMBL" id="AJ550940">
    <property type="protein sequence ID" value="CAD80151.1"/>
    <property type="molecule type" value="Genomic_DNA"/>
</dbReference>
<protein>
    <submittedName>
        <fullName evidence="3">Gp25.3</fullName>
    </submittedName>
</protein>
<evidence type="ECO:0000256" key="1">
    <source>
        <dbReference type="SAM" id="MobiDB-lite"/>
    </source>
</evidence>
<dbReference type="GeneID" id="1258887"/>
<dbReference type="Proteomes" id="UP000001251">
    <property type="component" value="Segment"/>
</dbReference>
<feature type="region of interest" description="Disordered" evidence="1">
    <location>
        <begin position="53"/>
        <end position="72"/>
    </location>
</feature>
<organism evidence="3 4">
    <name type="scientific">Lomovskayavirus BT1</name>
    <dbReference type="NCBI Taxonomy" id="225588"/>
    <lineage>
        <taxon>Viruses</taxon>
        <taxon>Duplodnaviria</taxon>
        <taxon>Heunggongvirae</taxon>
        <taxon>Uroviricota</taxon>
        <taxon>Caudoviricetes</taxon>
        <taxon>Colingsworthviridae</taxon>
        <taxon>Lomovskayavirus</taxon>
    </lineage>
</organism>
<dbReference type="KEGG" id="vg:1258887"/>
<proteinExistence type="predicted"/>
<sequence length="97" mass="10820">MPAVPRVFALRPETTGGIMTRATYRFREHTMSPDPVSEPVLFGWACKTAGCGAKSEPSEDASAGSTWATDHFKTNPDHTAYREIITRAYRFQPGDWQ</sequence>
<reference evidence="3 4" key="1">
    <citation type="journal article" date="2003" name="J. Bacteriol.">
        <title>Integration site for Streptomyces phage phiBT1 and development of site-specific integrating vectors.</title>
        <authorList>
            <person name="Gregory M.A."/>
            <person name="Till R."/>
            <person name="Smith M.C."/>
        </authorList>
    </citation>
    <scope>NUCLEOTIDE SEQUENCE</scope>
</reference>
<dbReference type="RefSeq" id="NP_813743.1">
    <property type="nucleotide sequence ID" value="NC_004664.2"/>
</dbReference>
<gene>
    <name evidence="3" type="primary">25.3</name>
</gene>
<evidence type="ECO:0000259" key="2">
    <source>
        <dbReference type="Pfam" id="PF25232"/>
    </source>
</evidence>
<feature type="domain" description="DUF7848" evidence="2">
    <location>
        <begin position="19"/>
        <end position="96"/>
    </location>
</feature>
<evidence type="ECO:0000313" key="4">
    <source>
        <dbReference type="Proteomes" id="UP000001251"/>
    </source>
</evidence>
<dbReference type="InterPro" id="IPR057170">
    <property type="entry name" value="DUF7848"/>
</dbReference>
<evidence type="ECO:0000313" key="3">
    <source>
        <dbReference type="EMBL" id="CAD80151.1"/>
    </source>
</evidence>
<name>Q858X4_9CAUD</name>
<accession>Q858X4</accession>
<dbReference type="Pfam" id="PF25232">
    <property type="entry name" value="DUF7848"/>
    <property type="match status" value="1"/>
</dbReference>
<keyword evidence="4" id="KW-1185">Reference proteome</keyword>